<organism evidence="1 2">
    <name type="scientific">Choristoneura fumiferana</name>
    <name type="common">Spruce budworm moth</name>
    <name type="synonym">Archips fumiferana</name>
    <dbReference type="NCBI Taxonomy" id="7141"/>
    <lineage>
        <taxon>Eukaryota</taxon>
        <taxon>Metazoa</taxon>
        <taxon>Ecdysozoa</taxon>
        <taxon>Arthropoda</taxon>
        <taxon>Hexapoda</taxon>
        <taxon>Insecta</taxon>
        <taxon>Pterygota</taxon>
        <taxon>Neoptera</taxon>
        <taxon>Endopterygota</taxon>
        <taxon>Lepidoptera</taxon>
        <taxon>Glossata</taxon>
        <taxon>Ditrysia</taxon>
        <taxon>Tortricoidea</taxon>
        <taxon>Tortricidae</taxon>
        <taxon>Tortricinae</taxon>
        <taxon>Choristoneura</taxon>
    </lineage>
</organism>
<keyword evidence="2" id="KW-1185">Reference proteome</keyword>
<sequence>MGKKVREYKSGDFIFAKVKGYPAWPARVQKPNGKKYFVYFYGTGETANLPPNMIFDYAENKDKFLNKSVKRKDFNDGVRQIDHDFANNVPLEQVIGALADVEPAPADDTMNDSVNDTVDDSAIADTTADETMDDTANSTAVNDGTVDDSDETGALVIDEGKKGRKSTPKTPATPKAKEGKAPRGRPRKEDAKEVEVEAKEVEEKKDEEIVSRSGRKIRPKRYMDEQTEDNATLPSPAPKKRRGASPSVEKEKPEPKEKPQDKNLKAYNTVQQSELRELKEPFKSDNKTNAISEQSNKSPVKKIIPVFGKKRNKASDIKKVTKKFVAPTKINNDVKKGNEANLTGTLLDDELSDLNRSVKNLSTNEITGNILPVNFMDAISDNATELNFNTFKPNDEYMLTGTEYNNNFANTANTDFPNNDYPNTNILTQSTPKAKTKKHSAFEGYIFNSINLLNDDEVPQNLSQESAVSEKSVAFSRNNSITSVTSLGKTYKNLDVKSFTEPQVVKGDKIQCFSKSTEKSIKECHEIPTEDSFLKLFKGRFDVDSSKNHKVVMTTEFGDIGFNVFYSDYIKDVGNMEDCNAADPERENILITYLPSGAYCGVKLFQSRPTSFKNEASRLQWDKQAASNAITLKRQLEKGQITPQSISAQLVMELNLTDEQKAMLDKDRDLEIKKSRLHFLKTEMKLIELDAKIKTCLSLEKADTELCLKLIDEILELDLAALMLLKHPTCMETVKRMRVYVGNAPSWEMSESEALTFSKQAHRIRNKADALFITMRDLFDVPEGLSFWEYFNERVAQFKAVTAELHADKLLEMVHEPIEMSQPSHHTMKAAIDAANEDDAAESEDAAQKKKATPAKGKKEKVNNTPSKTPLKRQSSRKQQQQEEKEAEKPAEEEPKEPDVNEKEETEKTDANETPKENDDTEKTNDIEKANDIDSEEADKEVEKLNDQSEKTEEKETEAEEKDKGQGDSEKVEDSPKEKESNSKEKNDEAKSKPESSKEKSEEKESEEKDKTVKDSKKSKEDKSSSSEKNSKTKEKNSKDEAKNSKDTKDAKSVKVGDKRKDKKDEKEKSEEKEKVDVDEPRAKRSRESKKTEPPPRSPAKRKSKS</sequence>
<name>A0ACC0KYY5_CHOFU</name>
<gene>
    <name evidence="1" type="ORF">MSG28_015110</name>
</gene>
<accession>A0ACC0KYY5</accession>
<comment type="caution">
    <text evidence="1">The sequence shown here is derived from an EMBL/GenBank/DDBJ whole genome shotgun (WGS) entry which is preliminary data.</text>
</comment>
<reference evidence="1 2" key="1">
    <citation type="journal article" date="2022" name="Genome Biol. Evol.">
        <title>The Spruce Budworm Genome: Reconstructing the Evolutionary History of Antifreeze Proteins.</title>
        <authorList>
            <person name="Beliveau C."/>
            <person name="Gagne P."/>
            <person name="Picq S."/>
            <person name="Vernygora O."/>
            <person name="Keeling C.I."/>
            <person name="Pinkney K."/>
            <person name="Doucet D."/>
            <person name="Wen F."/>
            <person name="Johnston J.S."/>
            <person name="Maaroufi H."/>
            <person name="Boyle B."/>
            <person name="Laroche J."/>
            <person name="Dewar K."/>
            <person name="Juretic N."/>
            <person name="Blackburn G."/>
            <person name="Nisole A."/>
            <person name="Brunet B."/>
            <person name="Brandao M."/>
            <person name="Lumley L."/>
            <person name="Duan J."/>
            <person name="Quan G."/>
            <person name="Lucarotti C.J."/>
            <person name="Roe A.D."/>
            <person name="Sperling F.A.H."/>
            <person name="Levesque R.C."/>
            <person name="Cusson M."/>
        </authorList>
    </citation>
    <scope>NUCLEOTIDE SEQUENCE [LARGE SCALE GENOMIC DNA]</scope>
    <source>
        <strain evidence="1">Glfc:IPQL:Cfum</strain>
    </source>
</reference>
<evidence type="ECO:0000313" key="2">
    <source>
        <dbReference type="Proteomes" id="UP001064048"/>
    </source>
</evidence>
<protein>
    <submittedName>
        <fullName evidence="1">Uncharacterized protein</fullName>
    </submittedName>
</protein>
<evidence type="ECO:0000313" key="1">
    <source>
        <dbReference type="EMBL" id="KAI8441522.1"/>
    </source>
</evidence>
<dbReference type="Proteomes" id="UP001064048">
    <property type="component" value="Chromosome 27"/>
</dbReference>
<dbReference type="EMBL" id="CM046127">
    <property type="protein sequence ID" value="KAI8441522.1"/>
    <property type="molecule type" value="Genomic_DNA"/>
</dbReference>
<proteinExistence type="predicted"/>